<organism evidence="2 3">
    <name type="scientific">Oerskovia turbata</name>
    <dbReference type="NCBI Taxonomy" id="1713"/>
    <lineage>
        <taxon>Bacteria</taxon>
        <taxon>Bacillati</taxon>
        <taxon>Actinomycetota</taxon>
        <taxon>Actinomycetes</taxon>
        <taxon>Micrococcales</taxon>
        <taxon>Cellulomonadaceae</taxon>
        <taxon>Oerskovia</taxon>
    </lineage>
</organism>
<dbReference type="Proteomes" id="UP000290517">
    <property type="component" value="Unassembled WGS sequence"/>
</dbReference>
<reference evidence="3 4" key="1">
    <citation type="submission" date="2019-01" db="EMBL/GenBank/DDBJ databases">
        <title>Oerskovia turbata Genome sequencing and assembly.</title>
        <authorList>
            <person name="Dou T."/>
        </authorList>
    </citation>
    <scope>NUCLEOTIDE SEQUENCE [LARGE SCALE GENOMIC DNA]</scope>
    <source>
        <strain evidence="2 3">JCM12123</strain>
        <strain evidence="1 4">JCM3160</strain>
    </source>
</reference>
<protein>
    <submittedName>
        <fullName evidence="2">DUF192 domain-containing protein</fullName>
    </submittedName>
</protein>
<keyword evidence="4" id="KW-1185">Reference proteome</keyword>
<dbReference type="Proteomes" id="UP000289805">
    <property type="component" value="Unassembled WGS sequence"/>
</dbReference>
<dbReference type="AlphaFoldDB" id="A0A4Q1KQ23"/>
<dbReference type="InterPro" id="IPR038695">
    <property type="entry name" value="Saro_0823-like_sf"/>
</dbReference>
<evidence type="ECO:0000313" key="4">
    <source>
        <dbReference type="Proteomes" id="UP000290517"/>
    </source>
</evidence>
<evidence type="ECO:0000313" key="1">
    <source>
        <dbReference type="EMBL" id="RXR22089.1"/>
    </source>
</evidence>
<dbReference type="Gene3D" id="2.60.120.1140">
    <property type="entry name" value="Protein of unknown function DUF192"/>
    <property type="match status" value="1"/>
</dbReference>
<sequence length="109" mass="11818">MARTRVPLDIAWILDGQVVAVEALPPCDLDVVTDCPIYASPGAVDSLLEVAAGALTTVESGDAVLIPAPEAAAWLWDREDFTPSLALLTIILLGWVRNRWARLKFRCCT</sequence>
<proteinExistence type="predicted"/>
<dbReference type="EMBL" id="SDJR01000014">
    <property type="protein sequence ID" value="RXR22089.1"/>
    <property type="molecule type" value="Genomic_DNA"/>
</dbReference>
<dbReference type="STRING" id="1713.GCA_000718325_03010"/>
<evidence type="ECO:0000313" key="2">
    <source>
        <dbReference type="EMBL" id="RXR31952.1"/>
    </source>
</evidence>
<comment type="caution">
    <text evidence="2">The sequence shown here is derived from an EMBL/GenBank/DDBJ whole genome shotgun (WGS) entry which is preliminary data.</text>
</comment>
<dbReference type="InterPro" id="IPR003795">
    <property type="entry name" value="DUF192"/>
</dbReference>
<dbReference type="OrthoDB" id="9808290at2"/>
<name>A0A4Q1KQ23_9CELL</name>
<dbReference type="Pfam" id="PF02643">
    <property type="entry name" value="DUF192"/>
    <property type="match status" value="1"/>
</dbReference>
<dbReference type="EMBL" id="SDJQ01000021">
    <property type="protein sequence ID" value="RXR31952.1"/>
    <property type="molecule type" value="Genomic_DNA"/>
</dbReference>
<evidence type="ECO:0000313" key="3">
    <source>
        <dbReference type="Proteomes" id="UP000289805"/>
    </source>
</evidence>
<accession>A0A4Q1KQ23</accession>
<gene>
    <name evidence="1" type="ORF">EQW73_17260</name>
    <name evidence="2" type="ORF">EQW78_15320</name>
</gene>